<proteinExistence type="inferred from homology"/>
<dbReference type="CDD" id="cd07560">
    <property type="entry name" value="Peptidase_S41_CPP"/>
    <property type="match status" value="1"/>
</dbReference>
<evidence type="ECO:0000256" key="5">
    <source>
        <dbReference type="ARBA" id="ARBA00022825"/>
    </source>
</evidence>
<accession>A0A836BQ94</accession>
<protein>
    <recommendedName>
        <fullName evidence="11">PDZ domain-containing protein</fullName>
    </recommendedName>
</protein>
<dbReference type="GO" id="GO:0006508">
    <property type="term" value="P:proteolysis"/>
    <property type="evidence" value="ECO:0007669"/>
    <property type="project" value="UniProtKB-KW"/>
</dbReference>
<dbReference type="AlphaFoldDB" id="A0A836BQ94"/>
<dbReference type="OrthoDB" id="43580at2759"/>
<dbReference type="SMART" id="SM00228">
    <property type="entry name" value="PDZ"/>
    <property type="match status" value="1"/>
</dbReference>
<keyword evidence="10" id="KW-1185">Reference proteome</keyword>
<dbReference type="Gene3D" id="3.30.750.44">
    <property type="match status" value="1"/>
</dbReference>
<comment type="caution">
    <text evidence="9">The sequence shown here is derived from an EMBL/GenBank/DDBJ whole genome shotgun (WGS) entry which is preliminary data.</text>
</comment>
<dbReference type="SUPFAM" id="SSF52096">
    <property type="entry name" value="ClpP/crotonase"/>
    <property type="match status" value="1"/>
</dbReference>
<keyword evidence="4" id="KW-0378">Hydrolase</keyword>
<dbReference type="EMBL" id="JAEHOE010000178">
    <property type="protein sequence ID" value="KAG2483373.1"/>
    <property type="molecule type" value="Genomic_DNA"/>
</dbReference>
<dbReference type="GO" id="GO:0004175">
    <property type="term" value="F:endopeptidase activity"/>
    <property type="evidence" value="ECO:0007669"/>
    <property type="project" value="TreeGrafter"/>
</dbReference>
<organism evidence="9 10">
    <name type="scientific">Edaphochlamys debaryana</name>
    <dbReference type="NCBI Taxonomy" id="47281"/>
    <lineage>
        <taxon>Eukaryota</taxon>
        <taxon>Viridiplantae</taxon>
        <taxon>Chlorophyta</taxon>
        <taxon>core chlorophytes</taxon>
        <taxon>Chlorophyceae</taxon>
        <taxon>CS clade</taxon>
        <taxon>Chlamydomonadales</taxon>
        <taxon>Chlamydomonadales incertae sedis</taxon>
        <taxon>Edaphochlamys</taxon>
    </lineage>
</organism>
<dbReference type="SUPFAM" id="SSF54695">
    <property type="entry name" value="POZ domain"/>
    <property type="match status" value="1"/>
</dbReference>
<gene>
    <name evidence="9" type="ORF">HYH03_017729</name>
</gene>
<dbReference type="PANTHER" id="PTHR32060">
    <property type="entry name" value="TAIL-SPECIFIC PROTEASE"/>
    <property type="match status" value="1"/>
</dbReference>
<evidence type="ECO:0000256" key="4">
    <source>
        <dbReference type="ARBA" id="ARBA00022801"/>
    </source>
</evidence>
<dbReference type="Proteomes" id="UP000612055">
    <property type="component" value="Unassembled WGS sequence"/>
</dbReference>
<dbReference type="SUPFAM" id="SSF50156">
    <property type="entry name" value="PDZ domain-like"/>
    <property type="match status" value="1"/>
</dbReference>
<feature type="domain" description="BTB" evidence="7">
    <location>
        <begin position="562"/>
        <end position="637"/>
    </location>
</feature>
<dbReference type="InterPro" id="IPR011333">
    <property type="entry name" value="SKP1/BTB/POZ_sf"/>
</dbReference>
<dbReference type="InterPro" id="IPR041489">
    <property type="entry name" value="PDZ_6"/>
</dbReference>
<dbReference type="InterPro" id="IPR029045">
    <property type="entry name" value="ClpP/crotonase-like_dom_sf"/>
</dbReference>
<dbReference type="SMART" id="SM00245">
    <property type="entry name" value="TSPc"/>
    <property type="match status" value="1"/>
</dbReference>
<evidence type="ECO:0000256" key="1">
    <source>
        <dbReference type="ARBA" id="ARBA00004906"/>
    </source>
</evidence>
<dbReference type="CDD" id="cd06782">
    <property type="entry name" value="cpPDZ_CPP-like"/>
    <property type="match status" value="1"/>
</dbReference>
<reference evidence="9" key="1">
    <citation type="journal article" date="2020" name="bioRxiv">
        <title>Comparative genomics of Chlamydomonas.</title>
        <authorList>
            <person name="Craig R.J."/>
            <person name="Hasan A.R."/>
            <person name="Ness R.W."/>
            <person name="Keightley P.D."/>
        </authorList>
    </citation>
    <scope>NUCLEOTIDE SEQUENCE</scope>
    <source>
        <strain evidence="9">CCAP 11/70</strain>
    </source>
</reference>
<dbReference type="PROSITE" id="PS50097">
    <property type="entry name" value="BTB"/>
    <property type="match status" value="1"/>
</dbReference>
<dbReference type="Gene3D" id="3.30.710.10">
    <property type="entry name" value="Potassium Channel Kv1.1, Chain A"/>
    <property type="match status" value="1"/>
</dbReference>
<dbReference type="InterPro" id="IPR000210">
    <property type="entry name" value="BTB/POZ_dom"/>
</dbReference>
<dbReference type="GO" id="GO:0008236">
    <property type="term" value="F:serine-type peptidase activity"/>
    <property type="evidence" value="ECO:0007669"/>
    <property type="project" value="UniProtKB-KW"/>
</dbReference>
<dbReference type="Gene3D" id="2.30.42.10">
    <property type="match status" value="1"/>
</dbReference>
<dbReference type="InterPro" id="IPR001478">
    <property type="entry name" value="PDZ"/>
</dbReference>
<dbReference type="InterPro" id="IPR004447">
    <property type="entry name" value="Peptidase_S41A"/>
</dbReference>
<evidence type="ECO:0000259" key="7">
    <source>
        <dbReference type="PROSITE" id="PS50097"/>
    </source>
</evidence>
<evidence type="ECO:0008006" key="11">
    <source>
        <dbReference type="Google" id="ProtNLM"/>
    </source>
</evidence>
<comment type="similarity">
    <text evidence="2">Belongs to the peptidase S41A family.</text>
</comment>
<feature type="region of interest" description="Disordered" evidence="6">
    <location>
        <begin position="312"/>
        <end position="344"/>
    </location>
</feature>
<dbReference type="Pfam" id="PF03572">
    <property type="entry name" value="Peptidase_S41"/>
    <property type="match status" value="1"/>
</dbReference>
<evidence type="ECO:0000259" key="8">
    <source>
        <dbReference type="PROSITE" id="PS50106"/>
    </source>
</evidence>
<dbReference type="PANTHER" id="PTHR32060:SF7">
    <property type="entry name" value="CARBOXYL-TERMINAL-PROCESSING PEPTIDASE 2, CHLOROPLASTIC"/>
    <property type="match status" value="1"/>
</dbReference>
<dbReference type="Pfam" id="PF17820">
    <property type="entry name" value="PDZ_6"/>
    <property type="match status" value="1"/>
</dbReference>
<comment type="pathway">
    <text evidence="1">Protein modification; protein ubiquitination.</text>
</comment>
<evidence type="ECO:0000256" key="6">
    <source>
        <dbReference type="SAM" id="MobiDB-lite"/>
    </source>
</evidence>
<evidence type="ECO:0000313" key="10">
    <source>
        <dbReference type="Proteomes" id="UP000612055"/>
    </source>
</evidence>
<evidence type="ECO:0000256" key="2">
    <source>
        <dbReference type="ARBA" id="ARBA00009179"/>
    </source>
</evidence>
<keyword evidence="5" id="KW-0720">Serine protease</keyword>
<dbReference type="InterPro" id="IPR036034">
    <property type="entry name" value="PDZ_sf"/>
</dbReference>
<evidence type="ECO:0000256" key="3">
    <source>
        <dbReference type="ARBA" id="ARBA00022670"/>
    </source>
</evidence>
<dbReference type="InterPro" id="IPR005151">
    <property type="entry name" value="Tail-specific_protease"/>
</dbReference>
<name>A0A836BQ94_9CHLO</name>
<sequence length="1011" mass="106432">MDKRLNGRSWFRVRETFLDQSSFDSRADAYSAIRKLVPSLDDPFTRFLEPVRLQRLRSDTQRSSVTGVGVELSLTQGSGQANSQLKVVTPAEGGPSERAGVRPGDVITAAVDDKPTAGISLYEASDLLQGPPGTPVTLTVRSPGKDGKLGPERELPIVREVIVIKPVSAASCSGVNTAALGLPAPKEAAAGSGRVEYIRVSTFNASTVEGVVAAIKEAKSTGAEGIVLDLRNNPGGLFPAGVEVAKLLLAGGDVVLIADSAGVRDIVSADAGALALDTRTPLSVWVNMGTASASEVLAGALKDNGRAVVMDDGTFGKASSSAGPHRSPHPHPAQDVPPPAAPAVAPAAPRTTIITIQLRSEDELQPARLALTVAYIRLALEVRAVGLHLGMVTVPSACDARILELLGEQAQEPHVLQFYACEKLWDPIAPSFPTVVGRAKPLLVEHFGDALSTLNTPRLREQLLALPAAGLEALLEADAFGTDSEDTVLLLLAEWMLANWESTEAAWRKRLCGLVRLVQLPGSCLAPGGSAAGVEFPAGLDCQLSVRCGEGGIEMKPHHDDDDCYIVGERHKERLPAHKLALALASPMFRAQLERWNGADLRPGRPELLVSLDSEAELPAAICALQYAYTGLLAVASMPEALQVAQMGEYLVIEGCSAACMKWVADRLLAERSTAASGPTFLELYSCDDLSTCTAPGLQAILDRTKPQLLGHFGNSLAVLNTPCLREQLLDLSAAGLESLLESDAFGTDSEASILHLLAVWMEANFSRTDLAMRKRLCGLVRLAQLGPDSRASVLGPLAHDFMATGGSTPPGWFPVTAAEASHVSYFASINPLLRSSLCKAAAGAWYSTTPRTHCIPQAGLEAEWSISREQLHGAHTAVANGLEWSVQVELESGADAASVRFTWSLPAAFKLPGSCLAPGGSAAGLPYHGELWCVLTVHRSDPAQGVSFMQVFGGTFGRGSSVELGEGSIMLGALPLAKPPPEADALLGPWAGYLGPEGKLTGSLKVLPHS</sequence>
<evidence type="ECO:0000313" key="9">
    <source>
        <dbReference type="EMBL" id="KAG2483373.1"/>
    </source>
</evidence>
<dbReference type="PROSITE" id="PS50106">
    <property type="entry name" value="PDZ"/>
    <property type="match status" value="1"/>
</dbReference>
<keyword evidence="3" id="KW-0645">Protease</keyword>
<dbReference type="Gene3D" id="3.90.226.10">
    <property type="entry name" value="2-enoyl-CoA Hydratase, Chain A, domain 1"/>
    <property type="match status" value="1"/>
</dbReference>
<feature type="domain" description="PDZ" evidence="8">
    <location>
        <begin position="50"/>
        <end position="143"/>
    </location>
</feature>